<keyword evidence="4" id="KW-0067">ATP-binding</keyword>
<feature type="compositionally biased region" description="Basic residues" evidence="7">
    <location>
        <begin position="387"/>
        <end position="398"/>
    </location>
</feature>
<keyword evidence="1" id="KW-0547">Nucleotide-binding</keyword>
<dbReference type="PROSITE" id="PS51192">
    <property type="entry name" value="HELICASE_ATP_BIND_1"/>
    <property type="match status" value="1"/>
</dbReference>
<dbReference type="EMBL" id="JBHUHO010000029">
    <property type="protein sequence ID" value="MFD2116161.1"/>
    <property type="molecule type" value="Genomic_DNA"/>
</dbReference>
<dbReference type="RefSeq" id="WP_377772035.1">
    <property type="nucleotide sequence ID" value="NZ_JBHUHO010000029.1"/>
</dbReference>
<dbReference type="PANTHER" id="PTHR47959">
    <property type="entry name" value="ATP-DEPENDENT RNA HELICASE RHLE-RELATED"/>
    <property type="match status" value="1"/>
</dbReference>
<feature type="short sequence motif" description="Q motif" evidence="6">
    <location>
        <begin position="4"/>
        <end position="32"/>
    </location>
</feature>
<evidence type="ECO:0000259" key="9">
    <source>
        <dbReference type="PROSITE" id="PS51194"/>
    </source>
</evidence>
<feature type="domain" description="DEAD-box RNA helicase Q" evidence="10">
    <location>
        <begin position="4"/>
        <end position="32"/>
    </location>
</feature>
<gene>
    <name evidence="11" type="ORF">ACFSJH_10535</name>
</gene>
<reference evidence="12" key="1">
    <citation type="journal article" date="2019" name="Int. J. Syst. Evol. Microbiol.">
        <title>The Global Catalogue of Microorganisms (GCM) 10K type strain sequencing project: providing services to taxonomists for standard genome sequencing and annotation.</title>
        <authorList>
            <consortium name="The Broad Institute Genomics Platform"/>
            <consortium name="The Broad Institute Genome Sequencing Center for Infectious Disease"/>
            <person name="Wu L."/>
            <person name="Ma J."/>
        </authorList>
    </citation>
    <scope>NUCLEOTIDE SEQUENCE [LARGE SCALE GENOMIC DNA]</scope>
    <source>
        <strain evidence="12">GH52</strain>
    </source>
</reference>
<protein>
    <submittedName>
        <fullName evidence="11">DEAD/DEAH box helicase</fullName>
        <ecNumber evidence="11">3.6.4.-</ecNumber>
    </submittedName>
</protein>
<dbReference type="InterPro" id="IPR044742">
    <property type="entry name" value="DEAD/DEAH_RhlB"/>
</dbReference>
<accession>A0ABW4YK93</accession>
<evidence type="ECO:0000256" key="6">
    <source>
        <dbReference type="PROSITE-ProRule" id="PRU00552"/>
    </source>
</evidence>
<dbReference type="PROSITE" id="PS51195">
    <property type="entry name" value="Q_MOTIF"/>
    <property type="match status" value="1"/>
</dbReference>
<dbReference type="PANTHER" id="PTHR47959:SF1">
    <property type="entry name" value="ATP-DEPENDENT RNA HELICASE DBPA"/>
    <property type="match status" value="1"/>
</dbReference>
<dbReference type="Pfam" id="PF00270">
    <property type="entry name" value="DEAD"/>
    <property type="match status" value="1"/>
</dbReference>
<keyword evidence="12" id="KW-1185">Reference proteome</keyword>
<proteinExistence type="inferred from homology"/>
<dbReference type="InterPro" id="IPR050079">
    <property type="entry name" value="DEAD_box_RNA_helicase"/>
</dbReference>
<feature type="compositionally biased region" description="Basic and acidic residues" evidence="7">
    <location>
        <begin position="438"/>
        <end position="454"/>
    </location>
</feature>
<comment type="similarity">
    <text evidence="5">Belongs to the DEAD box helicase family.</text>
</comment>
<dbReference type="SUPFAM" id="SSF52540">
    <property type="entry name" value="P-loop containing nucleoside triphosphate hydrolases"/>
    <property type="match status" value="1"/>
</dbReference>
<evidence type="ECO:0000256" key="1">
    <source>
        <dbReference type="ARBA" id="ARBA00022741"/>
    </source>
</evidence>
<keyword evidence="2 11" id="KW-0378">Hydrolase</keyword>
<comment type="caution">
    <text evidence="11">The sequence shown here is derived from an EMBL/GenBank/DDBJ whole genome shotgun (WGS) entry which is preliminary data.</text>
</comment>
<dbReference type="InterPro" id="IPR014001">
    <property type="entry name" value="Helicase_ATP-bd"/>
</dbReference>
<dbReference type="Proteomes" id="UP001597362">
    <property type="component" value="Unassembled WGS sequence"/>
</dbReference>
<dbReference type="InterPro" id="IPR014014">
    <property type="entry name" value="RNA_helicase_DEAD_Q_motif"/>
</dbReference>
<organism evidence="11 12">
    <name type="scientific">Paenibacillus yanchengensis</name>
    <dbReference type="NCBI Taxonomy" id="2035833"/>
    <lineage>
        <taxon>Bacteria</taxon>
        <taxon>Bacillati</taxon>
        <taxon>Bacillota</taxon>
        <taxon>Bacilli</taxon>
        <taxon>Bacillales</taxon>
        <taxon>Paenibacillaceae</taxon>
        <taxon>Paenibacillus</taxon>
    </lineage>
</organism>
<dbReference type="CDD" id="cd00268">
    <property type="entry name" value="DEADc"/>
    <property type="match status" value="1"/>
</dbReference>
<dbReference type="EC" id="3.6.4.-" evidence="11"/>
<dbReference type="CDD" id="cd18787">
    <property type="entry name" value="SF2_C_DEAD"/>
    <property type="match status" value="1"/>
</dbReference>
<feature type="region of interest" description="Disordered" evidence="7">
    <location>
        <begin position="365"/>
        <end position="473"/>
    </location>
</feature>
<evidence type="ECO:0000256" key="7">
    <source>
        <dbReference type="SAM" id="MobiDB-lite"/>
    </source>
</evidence>
<keyword evidence="3 11" id="KW-0347">Helicase</keyword>
<feature type="compositionally biased region" description="Low complexity" evidence="7">
    <location>
        <begin position="399"/>
        <end position="408"/>
    </location>
</feature>
<dbReference type="InterPro" id="IPR027417">
    <property type="entry name" value="P-loop_NTPase"/>
</dbReference>
<evidence type="ECO:0000313" key="11">
    <source>
        <dbReference type="EMBL" id="MFD2116161.1"/>
    </source>
</evidence>
<feature type="domain" description="Helicase ATP-binding" evidence="8">
    <location>
        <begin position="35"/>
        <end position="205"/>
    </location>
</feature>
<feature type="domain" description="Helicase C-terminal" evidence="9">
    <location>
        <begin position="216"/>
        <end position="382"/>
    </location>
</feature>
<dbReference type="PROSITE" id="PS51194">
    <property type="entry name" value="HELICASE_CTER"/>
    <property type="match status" value="1"/>
</dbReference>
<evidence type="ECO:0000313" key="12">
    <source>
        <dbReference type="Proteomes" id="UP001597362"/>
    </source>
</evidence>
<feature type="compositionally biased region" description="Basic and acidic residues" evidence="7">
    <location>
        <begin position="374"/>
        <end position="386"/>
    </location>
</feature>
<dbReference type="GO" id="GO:0004386">
    <property type="term" value="F:helicase activity"/>
    <property type="evidence" value="ECO:0007669"/>
    <property type="project" value="UniProtKB-KW"/>
</dbReference>
<name>A0ABW4YK93_9BACL</name>
<dbReference type="Pfam" id="PF00271">
    <property type="entry name" value="Helicase_C"/>
    <property type="match status" value="1"/>
</dbReference>
<dbReference type="GO" id="GO:0016787">
    <property type="term" value="F:hydrolase activity"/>
    <property type="evidence" value="ECO:0007669"/>
    <property type="project" value="UniProtKB-KW"/>
</dbReference>
<evidence type="ECO:0000256" key="3">
    <source>
        <dbReference type="ARBA" id="ARBA00022806"/>
    </source>
</evidence>
<evidence type="ECO:0000256" key="2">
    <source>
        <dbReference type="ARBA" id="ARBA00022801"/>
    </source>
</evidence>
<dbReference type="Gene3D" id="3.40.50.300">
    <property type="entry name" value="P-loop containing nucleotide triphosphate hydrolases"/>
    <property type="match status" value="2"/>
</dbReference>
<dbReference type="SMART" id="SM00490">
    <property type="entry name" value="HELICc"/>
    <property type="match status" value="1"/>
</dbReference>
<evidence type="ECO:0000259" key="10">
    <source>
        <dbReference type="PROSITE" id="PS51195"/>
    </source>
</evidence>
<dbReference type="InterPro" id="IPR001650">
    <property type="entry name" value="Helicase_C-like"/>
</dbReference>
<evidence type="ECO:0000256" key="4">
    <source>
        <dbReference type="ARBA" id="ARBA00022840"/>
    </source>
</evidence>
<dbReference type="InterPro" id="IPR011545">
    <property type="entry name" value="DEAD/DEAH_box_helicase_dom"/>
</dbReference>
<sequence length="473" mass="53252">MSTNQFNQLGLSPAICTSLQQDGIVRPTPIQQQAIPHAMNNKDIIAMAQTGTGKTLAFALPILQKIDPNKQQTQALILTPTRELAIQITTEIKKYALPLQITILSAYGGQDVDAQIRKLKHNPNIIVATPGRLLDHMQRETINLGKLETLVLDEADQMLHMGFLTDVETIIHRTPRSRQTMLFSATMPDKIKQLAQQYMQTPIDIRIKAEKVTLKNIKQVIVETTDRSKQRTLIQLLEMYTPYLAVIFCRTKVRAKKLNEALQEHGFEADELHGDLSQAKREQVMKKFRDAKLQLLVATDVAARGIDVEGITHVFNYDTPPDGEHYIHRIGRTGRAGSEGIAITLATPYDKQTIFTIERSIGEAIKRQPAPAARHTDEEELPDKKQRSIKPNRNKKSNSRTNKANSSNPWQEKKTTAAPAKTRTNKRTSSQPSRTAGKQRDAKQQPGKQRDARQQPKNVASRRGANRNALRFK</sequence>
<dbReference type="SMART" id="SM00487">
    <property type="entry name" value="DEXDc"/>
    <property type="match status" value="1"/>
</dbReference>
<evidence type="ECO:0000259" key="8">
    <source>
        <dbReference type="PROSITE" id="PS51192"/>
    </source>
</evidence>
<evidence type="ECO:0000256" key="5">
    <source>
        <dbReference type="ARBA" id="ARBA00038437"/>
    </source>
</evidence>